<evidence type="ECO:0000313" key="2">
    <source>
        <dbReference type="Proteomes" id="UP001302716"/>
    </source>
</evidence>
<dbReference type="AlphaFoldDB" id="A0AAU0BH30"/>
<sequence>MQSSTATANTHLAKEQADMRTAIPLVRSLAQFDNGEVELEFDVPAQSDDATPPVFIGILLNGNDPGAVADIADRLKRADVAAVVRLERVQPAGSAIVPLERGQRVGRGEETSVALAADGLSPRLFSMDADFATMEEAGLASLEVPSEELAFAYSTSLQAGRYRLKLHITRNAEELAKTNAQLLIAYINKGK</sequence>
<reference evidence="1 2" key="1">
    <citation type="submission" date="2022-08" db="EMBL/GenBank/DDBJ databases">
        <title>Whole genome sequencing-based tracing of a 2022 introduction and outbreak of Xanthomonas hortorum pv. pelargonii.</title>
        <authorList>
            <person name="Iruegas-Bocardo F."/>
            <person name="Weisberg A.K."/>
            <person name="Riutta E.R."/>
            <person name="Kilday K."/>
            <person name="Bonkowski J.C."/>
            <person name="Creswell T."/>
            <person name="Daughtrey M.L."/>
            <person name="Rane K."/>
            <person name="Grunwald N.J."/>
            <person name="Chang J.H."/>
            <person name="Putnam M.L."/>
        </authorList>
    </citation>
    <scope>NUCLEOTIDE SEQUENCE [LARGE SCALE GENOMIC DNA]</scope>
    <source>
        <strain evidence="1 2">22-323</strain>
    </source>
</reference>
<evidence type="ECO:0000313" key="1">
    <source>
        <dbReference type="EMBL" id="WOB50709.1"/>
    </source>
</evidence>
<gene>
    <name evidence="1" type="ORF">NYR97_04720</name>
</gene>
<protein>
    <recommendedName>
        <fullName evidence="3">DUF4154 domain-containing protein</fullName>
    </recommendedName>
</protein>
<name>A0AAU0BH30_9XANT</name>
<accession>A0AAU0BH30</accession>
<dbReference type="RefSeq" id="WP_316696897.1">
    <property type="nucleotide sequence ID" value="NZ_CP103836.1"/>
</dbReference>
<keyword evidence="2" id="KW-1185">Reference proteome</keyword>
<proteinExistence type="predicted"/>
<dbReference type="Proteomes" id="UP001302716">
    <property type="component" value="Chromosome"/>
</dbReference>
<dbReference type="EMBL" id="CP103836">
    <property type="protein sequence ID" value="WOB50709.1"/>
    <property type="molecule type" value="Genomic_DNA"/>
</dbReference>
<evidence type="ECO:0008006" key="3">
    <source>
        <dbReference type="Google" id="ProtNLM"/>
    </source>
</evidence>
<organism evidence="1 2">
    <name type="scientific">Xanthomonas hydrangeae</name>
    <dbReference type="NCBI Taxonomy" id="2775159"/>
    <lineage>
        <taxon>Bacteria</taxon>
        <taxon>Pseudomonadati</taxon>
        <taxon>Pseudomonadota</taxon>
        <taxon>Gammaproteobacteria</taxon>
        <taxon>Lysobacterales</taxon>
        <taxon>Lysobacteraceae</taxon>
        <taxon>Xanthomonas</taxon>
    </lineage>
</organism>